<accession>A0ABU3WUL9</accession>
<dbReference type="EMBL" id="WBMO01000005">
    <property type="protein sequence ID" value="MDV2477427.1"/>
    <property type="molecule type" value="Genomic_DNA"/>
</dbReference>
<gene>
    <name evidence="1" type="ORF">F8M49_22260</name>
</gene>
<comment type="caution">
    <text evidence="1">The sequence shown here is derived from an EMBL/GenBank/DDBJ whole genome shotgun (WGS) entry which is preliminary data.</text>
</comment>
<evidence type="ECO:0000313" key="1">
    <source>
        <dbReference type="EMBL" id="MDV2477427.1"/>
    </source>
</evidence>
<sequence length="198" mass="22007">MLDAIRGLHGATVGANPGDIVPVERPKPRVELVRRERASAVLGSVTRLLLRGERRSVMATYTAGSAAVDVWPSFTDFQKKVQAFLATVDERACGRSCSAAVGELRRRTVQGTRPGQRRLRCRHRARGDHRFRAAAERRTAEGQRRLRGRDRPRVQCRFRCRVRAMGIARTDAGIPVAIVPDFGSDFQARIRAIAIARG</sequence>
<proteinExistence type="predicted"/>
<reference evidence="1 2" key="1">
    <citation type="submission" date="2019-10" db="EMBL/GenBank/DDBJ databases">
        <title>Draft Genome Assembly of Rhodococcus zopfii DSM44189.</title>
        <authorList>
            <person name="Sutton J.M."/>
            <person name="Akob D.M."/>
            <person name="Bushman T.J."/>
        </authorList>
    </citation>
    <scope>NUCLEOTIDE SEQUENCE [LARGE SCALE GENOMIC DNA]</scope>
    <source>
        <strain evidence="1 2">DSM 44189</strain>
    </source>
</reference>
<name>A0ABU3WUL9_9NOCA</name>
<keyword evidence="2" id="KW-1185">Reference proteome</keyword>
<evidence type="ECO:0000313" key="2">
    <source>
        <dbReference type="Proteomes" id="UP001275440"/>
    </source>
</evidence>
<dbReference type="Proteomes" id="UP001275440">
    <property type="component" value="Unassembled WGS sequence"/>
</dbReference>
<organism evidence="1 2">
    <name type="scientific">Rhodococcus zopfii</name>
    <dbReference type="NCBI Taxonomy" id="43772"/>
    <lineage>
        <taxon>Bacteria</taxon>
        <taxon>Bacillati</taxon>
        <taxon>Actinomycetota</taxon>
        <taxon>Actinomycetes</taxon>
        <taxon>Mycobacteriales</taxon>
        <taxon>Nocardiaceae</taxon>
        <taxon>Rhodococcus</taxon>
    </lineage>
</organism>
<protein>
    <submittedName>
        <fullName evidence="1">Uncharacterized protein</fullName>
    </submittedName>
</protein>